<reference evidence="2" key="2">
    <citation type="submission" date="2020-09" db="EMBL/GenBank/DDBJ databases">
        <authorList>
            <person name="Sun Q."/>
            <person name="Ohkuma M."/>
        </authorList>
    </citation>
    <scope>NUCLEOTIDE SEQUENCE</scope>
    <source>
        <strain evidence="2">JCM 10088</strain>
    </source>
</reference>
<feature type="transmembrane region" description="Helical" evidence="1">
    <location>
        <begin position="80"/>
        <end position="104"/>
    </location>
</feature>
<feature type="transmembrane region" description="Helical" evidence="1">
    <location>
        <begin position="57"/>
        <end position="74"/>
    </location>
</feature>
<sequence>MRQGLGALVSLILVGYLLIMMGAAPIGLGPLMMLTAFFLGIQLPAVFLSSKIGSRDSLVVSMAIAAMGAYLRSINPYLSAAVTGAAMGIYFTSMVSVVGLALGIMGRTRHVITSYVLLLSGGLFIASLSLGLKNAYDYAVAGGLLAAGLLLSLSPNILKVHSIHLRQAIHNKDLLLLSMAMAVSWSYLMQLMPRLHGINAILMLPMIPAAVLTRYLIRLAGVRRIIAISLIGLSVSGVFAEVNMGTAALMGVFAVMAYMSVLVMLSTLVSPILFTTSLAYIYELSIVISIIIEYALSSFVGTIVAAIICFAAAAITLKIREPAKIFEEKII</sequence>
<proteinExistence type="predicted"/>
<evidence type="ECO:0000313" key="2">
    <source>
        <dbReference type="EMBL" id="GGP22523.1"/>
    </source>
</evidence>
<keyword evidence="1" id="KW-0472">Membrane</keyword>
<dbReference type="AlphaFoldDB" id="A0A830H0X4"/>
<protein>
    <submittedName>
        <fullName evidence="2">Uncharacterized protein</fullName>
    </submittedName>
</protein>
<keyword evidence="3" id="KW-1185">Reference proteome</keyword>
<feature type="transmembrane region" description="Helical" evidence="1">
    <location>
        <begin position="32"/>
        <end position="50"/>
    </location>
</feature>
<evidence type="ECO:0000256" key="1">
    <source>
        <dbReference type="SAM" id="Phobius"/>
    </source>
</evidence>
<reference evidence="2" key="1">
    <citation type="journal article" date="2014" name="Int. J. Syst. Evol. Microbiol.">
        <title>Complete genome sequence of Corynebacterium casei LMG S-19264T (=DSM 44701T), isolated from a smear-ripened cheese.</title>
        <authorList>
            <consortium name="US DOE Joint Genome Institute (JGI-PGF)"/>
            <person name="Walter F."/>
            <person name="Albersmeier A."/>
            <person name="Kalinowski J."/>
            <person name="Ruckert C."/>
        </authorList>
    </citation>
    <scope>NUCLEOTIDE SEQUENCE</scope>
    <source>
        <strain evidence="2">JCM 10088</strain>
    </source>
</reference>
<dbReference type="Proteomes" id="UP000610960">
    <property type="component" value="Unassembled WGS sequence"/>
</dbReference>
<gene>
    <name evidence="2" type="ORF">GCM10007981_18930</name>
</gene>
<dbReference type="EMBL" id="BMNL01000004">
    <property type="protein sequence ID" value="GGP22523.1"/>
    <property type="molecule type" value="Genomic_DNA"/>
</dbReference>
<feature type="transmembrane region" description="Helical" evidence="1">
    <location>
        <begin position="7"/>
        <end position="26"/>
    </location>
</feature>
<accession>A0A830H0X4</accession>
<feature type="transmembrane region" description="Helical" evidence="1">
    <location>
        <begin position="224"/>
        <end position="240"/>
    </location>
</feature>
<evidence type="ECO:0000313" key="3">
    <source>
        <dbReference type="Proteomes" id="UP000610960"/>
    </source>
</evidence>
<dbReference type="RefSeq" id="WP_188597147.1">
    <property type="nucleotide sequence ID" value="NZ_BMNL01000004.1"/>
</dbReference>
<feature type="transmembrane region" description="Helical" evidence="1">
    <location>
        <begin position="111"/>
        <end position="130"/>
    </location>
</feature>
<name>A0A830H0X4_9CREN</name>
<keyword evidence="1" id="KW-0812">Transmembrane</keyword>
<feature type="transmembrane region" description="Helical" evidence="1">
    <location>
        <begin position="198"/>
        <end position="217"/>
    </location>
</feature>
<feature type="transmembrane region" description="Helical" evidence="1">
    <location>
        <begin position="246"/>
        <end position="265"/>
    </location>
</feature>
<organism evidence="2 3">
    <name type="scientific">Thermocladium modestius</name>
    <dbReference type="NCBI Taxonomy" id="62609"/>
    <lineage>
        <taxon>Archaea</taxon>
        <taxon>Thermoproteota</taxon>
        <taxon>Thermoprotei</taxon>
        <taxon>Thermoproteales</taxon>
        <taxon>Thermoproteaceae</taxon>
        <taxon>Thermocladium</taxon>
    </lineage>
</organism>
<feature type="transmembrane region" description="Helical" evidence="1">
    <location>
        <begin position="298"/>
        <end position="317"/>
    </location>
</feature>
<comment type="caution">
    <text evidence="2">The sequence shown here is derived from an EMBL/GenBank/DDBJ whole genome shotgun (WGS) entry which is preliminary data.</text>
</comment>
<feature type="transmembrane region" description="Helical" evidence="1">
    <location>
        <begin position="136"/>
        <end position="153"/>
    </location>
</feature>
<feature type="transmembrane region" description="Helical" evidence="1">
    <location>
        <begin position="174"/>
        <end position="192"/>
    </location>
</feature>
<keyword evidence="1" id="KW-1133">Transmembrane helix</keyword>